<dbReference type="SUPFAM" id="SSF63829">
    <property type="entry name" value="Calcium-dependent phosphotriesterase"/>
    <property type="match status" value="1"/>
</dbReference>
<dbReference type="AlphaFoldDB" id="A0AAN1WEL5"/>
<evidence type="ECO:0000313" key="3">
    <source>
        <dbReference type="Proteomes" id="UP001320119"/>
    </source>
</evidence>
<dbReference type="EMBL" id="AP023086">
    <property type="protein sequence ID" value="BCD96179.1"/>
    <property type="molecule type" value="Genomic_DNA"/>
</dbReference>
<gene>
    <name evidence="2" type="ORF">MARGE09_P0378</name>
</gene>
<evidence type="ECO:0000256" key="1">
    <source>
        <dbReference type="SAM" id="SignalP"/>
    </source>
</evidence>
<dbReference type="Pfam" id="PF08309">
    <property type="entry name" value="LVIVD"/>
    <property type="match status" value="1"/>
</dbReference>
<keyword evidence="3" id="KW-1185">Reference proteome</keyword>
<proteinExistence type="predicted"/>
<dbReference type="KEGG" id="marq:MARGE09_P0378"/>
<feature type="signal peptide" evidence="1">
    <location>
        <begin position="1"/>
        <end position="19"/>
    </location>
</feature>
<feature type="chain" id="PRO_5042913828" description="LVIVD repeat-containing protein" evidence="1">
    <location>
        <begin position="20"/>
        <end position="261"/>
    </location>
</feature>
<dbReference type="RefSeq" id="WP_236985685.1">
    <property type="nucleotide sequence ID" value="NZ_AP023086.1"/>
</dbReference>
<dbReference type="Proteomes" id="UP001320119">
    <property type="component" value="Chromosome"/>
</dbReference>
<organism evidence="2 3">
    <name type="scientific">Marinagarivorans cellulosilyticus</name>
    <dbReference type="NCBI Taxonomy" id="2721545"/>
    <lineage>
        <taxon>Bacteria</taxon>
        <taxon>Pseudomonadati</taxon>
        <taxon>Pseudomonadota</taxon>
        <taxon>Gammaproteobacteria</taxon>
        <taxon>Cellvibrionales</taxon>
        <taxon>Cellvibrionaceae</taxon>
        <taxon>Marinagarivorans</taxon>
    </lineage>
</organism>
<dbReference type="InterPro" id="IPR013211">
    <property type="entry name" value="LVIVD"/>
</dbReference>
<keyword evidence="1" id="KW-0732">Signal</keyword>
<reference evidence="2 3" key="1">
    <citation type="journal article" date="2022" name="IScience">
        <title>An ultrasensitive nanofiber-based assay for enzymatic hydrolysis and deep-sea microbial degradation of cellulose.</title>
        <authorList>
            <person name="Tsudome M."/>
            <person name="Tachioka M."/>
            <person name="Miyazaki M."/>
            <person name="Uchimura K."/>
            <person name="Tsuda M."/>
            <person name="Takaki Y."/>
            <person name="Deguchi S."/>
        </authorList>
    </citation>
    <scope>NUCLEOTIDE SEQUENCE [LARGE SCALE GENOMIC DNA]</scope>
    <source>
        <strain evidence="2 3">GE09</strain>
    </source>
</reference>
<name>A0AAN1WEL5_9GAMM</name>
<dbReference type="PROSITE" id="PS51257">
    <property type="entry name" value="PROKAR_LIPOPROTEIN"/>
    <property type="match status" value="1"/>
</dbReference>
<evidence type="ECO:0000313" key="2">
    <source>
        <dbReference type="EMBL" id="BCD96179.1"/>
    </source>
</evidence>
<accession>A0AAN1WEL5</accession>
<evidence type="ECO:0008006" key="4">
    <source>
        <dbReference type="Google" id="ProtNLM"/>
    </source>
</evidence>
<protein>
    <recommendedName>
        <fullName evidence="4">LVIVD repeat-containing protein</fullName>
    </recommendedName>
</protein>
<sequence>MNNKTVFLLPLLRCFGLLAIGCTLLGTAGCGSEGGSSDASPGVSGGTSTAGSTATMSTYKNVLYTLINNKVIIVDLGGEVEPKSIVNYDAETVYIYQHYLYLAGRNGVTIYDISNPIFPVLVSNYLHARACDPVIVNDGVGYITLRNRGGCPGDINRLEVVDFTDPACPEKITEFAMDAPYGLAKAPDYLAVCQPLYGLTLLDVGNLGNIQEITRYPQFDCFDLLYRDDVLVVTAADGIYQLDATDEFLVELSRIPVGEAL</sequence>